<evidence type="ECO:0000256" key="18">
    <source>
        <dbReference type="PIRSR" id="PIRSR000178-1"/>
    </source>
</evidence>
<sequence>MVGNILKHKRPVNLDLKTIHFPITAIASILHRVSGVMIFVGLAILIWLLGLSLSSVAGFASAMAIADNFFMKIILWGILTAFAYHVVGGFRHIFMDFGLIKENFESGQKTAKISFIVTAALSVLALILVW</sequence>
<evidence type="ECO:0000256" key="5">
    <source>
        <dbReference type="ARBA" id="ARBA00020076"/>
    </source>
</evidence>
<comment type="subcellular location">
    <subcellularLocation>
        <location evidence="2">Cell inner membrane</location>
        <topology evidence="2">Multi-pass membrane protein</topology>
    </subcellularLocation>
</comment>
<evidence type="ECO:0000256" key="17">
    <source>
        <dbReference type="ARBA" id="ARBA00025912"/>
    </source>
</evidence>
<evidence type="ECO:0000256" key="10">
    <source>
        <dbReference type="ARBA" id="ARBA00022617"/>
    </source>
</evidence>
<comment type="subunit">
    <text evidence="17">Part of an enzyme complex containing four subunits: a flavoprotein, an iron-sulfur protein, plus two membrane-anchoring proteins, SdhC and SdhD. The complex can form homotrimers.</text>
</comment>
<dbReference type="InterPro" id="IPR000701">
    <property type="entry name" value="SuccDH_FuR_B_TM-su"/>
</dbReference>
<evidence type="ECO:0000256" key="12">
    <source>
        <dbReference type="ARBA" id="ARBA00022723"/>
    </source>
</evidence>
<dbReference type="GO" id="GO:0009055">
    <property type="term" value="F:electron transfer activity"/>
    <property type="evidence" value="ECO:0007669"/>
    <property type="project" value="InterPro"/>
</dbReference>
<dbReference type="SUPFAM" id="SSF81343">
    <property type="entry name" value="Fumarate reductase respiratory complex transmembrane subunits"/>
    <property type="match status" value="1"/>
</dbReference>
<dbReference type="PROSITE" id="PS01000">
    <property type="entry name" value="SDH_CYT_1"/>
    <property type="match status" value="1"/>
</dbReference>
<evidence type="ECO:0000256" key="1">
    <source>
        <dbReference type="ARBA" id="ARBA00004050"/>
    </source>
</evidence>
<evidence type="ECO:0000313" key="21">
    <source>
        <dbReference type="Proteomes" id="UP000242642"/>
    </source>
</evidence>
<comment type="cofactor">
    <cofactor evidence="18">
        <name>heme</name>
        <dbReference type="ChEBI" id="CHEBI:30413"/>
    </cofactor>
    <text evidence="18">The heme is bound between the two transmembrane subunits.</text>
</comment>
<dbReference type="PANTHER" id="PTHR10978:SF5">
    <property type="entry name" value="SUCCINATE DEHYDROGENASE CYTOCHROME B560 SUBUNIT, MITOCHONDRIAL"/>
    <property type="match status" value="1"/>
</dbReference>
<comment type="similarity">
    <text evidence="4">Belongs to the cytochrome b560 family.</text>
</comment>
<keyword evidence="9" id="KW-0816">Tricarboxylic acid cycle</keyword>
<keyword evidence="15 18" id="KW-0408">Iron</keyword>
<organism evidence="20 21">
    <name type="scientific">Thorsellia anophelis DSM 18579</name>
    <dbReference type="NCBI Taxonomy" id="1123402"/>
    <lineage>
        <taxon>Bacteria</taxon>
        <taxon>Pseudomonadati</taxon>
        <taxon>Pseudomonadota</taxon>
        <taxon>Gammaproteobacteria</taxon>
        <taxon>Enterobacterales</taxon>
        <taxon>Thorselliaceae</taxon>
        <taxon>Thorsellia</taxon>
    </lineage>
</organism>
<evidence type="ECO:0000256" key="11">
    <source>
        <dbReference type="ARBA" id="ARBA00022692"/>
    </source>
</evidence>
<dbReference type="AlphaFoldDB" id="A0A1I0EL45"/>
<keyword evidence="16 19" id="KW-0472">Membrane</keyword>
<keyword evidence="21" id="KW-1185">Reference proteome</keyword>
<evidence type="ECO:0000256" key="2">
    <source>
        <dbReference type="ARBA" id="ARBA00004429"/>
    </source>
</evidence>
<dbReference type="STRING" id="1123402.SAMN02583745_02427"/>
<keyword evidence="10 18" id="KW-0349">Heme</keyword>
<dbReference type="NCBIfam" id="NF007021">
    <property type="entry name" value="PRK09487.1"/>
    <property type="match status" value="1"/>
</dbReference>
<dbReference type="InterPro" id="IPR034804">
    <property type="entry name" value="SQR/QFR_C/D"/>
</dbReference>
<keyword evidence="7" id="KW-1003">Cell membrane</keyword>
<dbReference type="NCBIfam" id="TIGR02970">
    <property type="entry name" value="succ_dehyd_cytB"/>
    <property type="match status" value="1"/>
</dbReference>
<dbReference type="InterPro" id="IPR014314">
    <property type="entry name" value="Succ_DH_cytb556"/>
</dbReference>
<keyword evidence="14 19" id="KW-1133">Transmembrane helix</keyword>
<evidence type="ECO:0000256" key="4">
    <source>
        <dbReference type="ARBA" id="ARBA00007244"/>
    </source>
</evidence>
<evidence type="ECO:0000256" key="9">
    <source>
        <dbReference type="ARBA" id="ARBA00022532"/>
    </source>
</evidence>
<name>A0A1I0EL45_9GAMM</name>
<feature type="transmembrane region" description="Helical" evidence="19">
    <location>
        <begin position="69"/>
        <end position="90"/>
    </location>
</feature>
<evidence type="ECO:0000256" key="7">
    <source>
        <dbReference type="ARBA" id="ARBA00022475"/>
    </source>
</evidence>
<dbReference type="Gene3D" id="1.20.1300.10">
    <property type="entry name" value="Fumarate reductase/succinate dehydrogenase, transmembrane subunit"/>
    <property type="match status" value="1"/>
</dbReference>
<evidence type="ECO:0000313" key="20">
    <source>
        <dbReference type="EMBL" id="SET45940.1"/>
    </source>
</evidence>
<evidence type="ECO:0000256" key="3">
    <source>
        <dbReference type="ARBA" id="ARBA00005163"/>
    </source>
</evidence>
<comment type="function">
    <text evidence="1">Membrane-anchoring subunit of succinate dehydrogenase (SDH).</text>
</comment>
<keyword evidence="6" id="KW-0813">Transport</keyword>
<dbReference type="PIRSF" id="PIRSF000178">
    <property type="entry name" value="SDH_cyt_b560"/>
    <property type="match status" value="1"/>
</dbReference>
<evidence type="ECO:0000256" key="19">
    <source>
        <dbReference type="SAM" id="Phobius"/>
    </source>
</evidence>
<dbReference type="Pfam" id="PF01127">
    <property type="entry name" value="Sdh_cyt"/>
    <property type="match status" value="1"/>
</dbReference>
<dbReference type="GO" id="GO:0006099">
    <property type="term" value="P:tricarboxylic acid cycle"/>
    <property type="evidence" value="ECO:0007669"/>
    <property type="project" value="UniProtKB-KW"/>
</dbReference>
<feature type="transmembrane region" description="Helical" evidence="19">
    <location>
        <begin position="111"/>
        <end position="129"/>
    </location>
</feature>
<evidence type="ECO:0000256" key="16">
    <source>
        <dbReference type="ARBA" id="ARBA00023136"/>
    </source>
</evidence>
<feature type="binding site" description="axial binding residue" evidence="18">
    <location>
        <position position="85"/>
    </location>
    <ligand>
        <name>heme</name>
        <dbReference type="ChEBI" id="CHEBI:30413"/>
        <note>ligand shared with second transmembrane subunit</note>
    </ligand>
    <ligandPart>
        <name>Fe</name>
        <dbReference type="ChEBI" id="CHEBI:18248"/>
    </ligandPart>
</feature>
<reference evidence="21" key="1">
    <citation type="submission" date="2016-10" db="EMBL/GenBank/DDBJ databases">
        <authorList>
            <person name="Varghese N."/>
            <person name="Submissions S."/>
        </authorList>
    </citation>
    <scope>NUCLEOTIDE SEQUENCE [LARGE SCALE GENOMIC DNA]</scope>
    <source>
        <strain evidence="21">DSM 18579</strain>
    </source>
</reference>
<evidence type="ECO:0000256" key="8">
    <source>
        <dbReference type="ARBA" id="ARBA00022519"/>
    </source>
</evidence>
<keyword evidence="11 19" id="KW-0812">Transmembrane</keyword>
<evidence type="ECO:0000256" key="14">
    <source>
        <dbReference type="ARBA" id="ARBA00022989"/>
    </source>
</evidence>
<dbReference type="PANTHER" id="PTHR10978">
    <property type="entry name" value="SUCCINATE DEHYDROGENASE CYTOCHROME B560 SUBUNIT"/>
    <property type="match status" value="1"/>
</dbReference>
<keyword evidence="8" id="KW-0997">Cell inner membrane</keyword>
<evidence type="ECO:0000256" key="6">
    <source>
        <dbReference type="ARBA" id="ARBA00022448"/>
    </source>
</evidence>
<proteinExistence type="inferred from homology"/>
<keyword evidence="12 18" id="KW-0479">Metal-binding</keyword>
<dbReference type="EMBL" id="FOHV01000028">
    <property type="protein sequence ID" value="SET45940.1"/>
    <property type="molecule type" value="Genomic_DNA"/>
</dbReference>
<dbReference type="OrthoDB" id="9799441at2"/>
<protein>
    <recommendedName>
        <fullName evidence="5">Succinate dehydrogenase cytochrome b556 subunit</fullName>
    </recommendedName>
</protein>
<keyword evidence="13" id="KW-0249">Electron transport</keyword>
<dbReference type="InterPro" id="IPR018495">
    <property type="entry name" value="Succ_DH_cyt_bsu_CS"/>
</dbReference>
<feature type="transmembrane region" description="Helical" evidence="19">
    <location>
        <begin position="21"/>
        <end position="49"/>
    </location>
</feature>
<dbReference type="FunFam" id="1.20.1300.10:FF:000005">
    <property type="entry name" value="Succinate dehydrogenase cytochrome b556 subunit"/>
    <property type="match status" value="1"/>
</dbReference>
<dbReference type="RefSeq" id="WP_093321520.1">
    <property type="nucleotide sequence ID" value="NZ_FOHV01000028.1"/>
</dbReference>
<gene>
    <name evidence="20" type="ORF">SAMN02583745_02427</name>
</gene>
<accession>A0A1I0EL45</accession>
<dbReference type="CDD" id="cd03499">
    <property type="entry name" value="SQR_TypeC_SdhC"/>
    <property type="match status" value="1"/>
</dbReference>
<evidence type="ECO:0000256" key="13">
    <source>
        <dbReference type="ARBA" id="ARBA00022982"/>
    </source>
</evidence>
<dbReference type="GO" id="GO:0046872">
    <property type="term" value="F:metal ion binding"/>
    <property type="evidence" value="ECO:0007669"/>
    <property type="project" value="UniProtKB-KW"/>
</dbReference>
<comment type="pathway">
    <text evidence="3">Carbohydrate metabolism; tricarboxylic acid cycle.</text>
</comment>
<dbReference type="GO" id="GO:0005886">
    <property type="term" value="C:plasma membrane"/>
    <property type="evidence" value="ECO:0007669"/>
    <property type="project" value="UniProtKB-SubCell"/>
</dbReference>
<evidence type="ECO:0000256" key="15">
    <source>
        <dbReference type="ARBA" id="ARBA00023004"/>
    </source>
</evidence>
<dbReference type="Proteomes" id="UP000242642">
    <property type="component" value="Unassembled WGS sequence"/>
</dbReference>